<dbReference type="Proteomes" id="UP000815677">
    <property type="component" value="Unassembled WGS sequence"/>
</dbReference>
<evidence type="ECO:0000256" key="1">
    <source>
        <dbReference type="SAM" id="MobiDB-lite"/>
    </source>
</evidence>
<sequence length="494" mass="54616">MDDFFFRLPSSAHLNINPITAEDVYTCRQYVVGDDGNIVAKFFITGRVVARTRDEVLGDTMVLERPGFAPLDQQYAQAVAFLQAQVKVGAPAGQYKVSRMPAGLKVNLPQHIFDRMSCVPLADAAESALLRVKLLGAPIVRMELNHMKDLEYASDTAPSIEPGAIVRCALRLAREDILLSKKGADCSWRIMWVLQATHVCRCYNSDAAKADVGTMVAKEFTGAAETNRDLGAPTENNAPLRFGAGAAERSSGMSKSSARLYLQERVIIGIAEDMHHRYFMDPVTNEEACIFIAGTVIGVERCNGGEYIYLVSPPAGDLRELFKNAARELKEYMLQHLPAGWKGRFEYDGQDGFTYQGETASELTVGSLVRCVGHFLREDKARTELSDGKGCWDATWNVDALQIVRCLTTDAAARAERRKEINAELPSSGLMSQVVAFMFLNHQGRILEASQDSVMRERREAEEEEDGENEGSDEEEGSVHPLAEMDTHGESPQY</sequence>
<evidence type="ECO:0000313" key="3">
    <source>
        <dbReference type="Proteomes" id="UP000815677"/>
    </source>
</evidence>
<accession>A0ABQ0L0M3</accession>
<gene>
    <name evidence="2" type="ORF">MCHLO_02162</name>
</gene>
<evidence type="ECO:0000313" key="2">
    <source>
        <dbReference type="EMBL" id="GAT44547.1"/>
    </source>
</evidence>
<keyword evidence="3" id="KW-1185">Reference proteome</keyword>
<feature type="region of interest" description="Disordered" evidence="1">
    <location>
        <begin position="451"/>
        <end position="494"/>
    </location>
</feature>
<organism evidence="2 3">
    <name type="scientific">Mycena chlorophos</name>
    <name type="common">Agaric fungus</name>
    <name type="synonym">Agaricus chlorophos</name>
    <dbReference type="NCBI Taxonomy" id="658473"/>
    <lineage>
        <taxon>Eukaryota</taxon>
        <taxon>Fungi</taxon>
        <taxon>Dikarya</taxon>
        <taxon>Basidiomycota</taxon>
        <taxon>Agaricomycotina</taxon>
        <taxon>Agaricomycetes</taxon>
        <taxon>Agaricomycetidae</taxon>
        <taxon>Agaricales</taxon>
        <taxon>Marasmiineae</taxon>
        <taxon>Mycenaceae</taxon>
        <taxon>Mycena</taxon>
    </lineage>
</organism>
<dbReference type="EMBL" id="DF839815">
    <property type="protein sequence ID" value="GAT44547.1"/>
    <property type="molecule type" value="Genomic_DNA"/>
</dbReference>
<name>A0ABQ0L0M3_MYCCL</name>
<protein>
    <submittedName>
        <fullName evidence="2">Uncharacterized protein</fullName>
    </submittedName>
</protein>
<feature type="compositionally biased region" description="Acidic residues" evidence="1">
    <location>
        <begin position="462"/>
        <end position="476"/>
    </location>
</feature>
<feature type="compositionally biased region" description="Basic and acidic residues" evidence="1">
    <location>
        <begin position="483"/>
        <end position="494"/>
    </location>
</feature>
<reference evidence="2" key="1">
    <citation type="submission" date="2014-09" db="EMBL/GenBank/DDBJ databases">
        <title>Genome sequence of the luminous mushroom Mycena chlorophos for searching fungal bioluminescence genes.</title>
        <authorList>
            <person name="Tanaka Y."/>
            <person name="Kasuga D."/>
            <person name="Oba Y."/>
            <person name="Hase S."/>
            <person name="Sato K."/>
            <person name="Oba Y."/>
            <person name="Sakakibara Y."/>
        </authorList>
    </citation>
    <scope>NUCLEOTIDE SEQUENCE</scope>
</reference>
<proteinExistence type="predicted"/>